<feature type="chain" id="PRO_5018200406" evidence="1">
    <location>
        <begin position="23"/>
        <end position="602"/>
    </location>
</feature>
<feature type="domain" description="Calcineurin-like phosphoesterase" evidence="2">
    <location>
        <begin position="28"/>
        <end position="211"/>
    </location>
</feature>
<name>A0A3G6MW77_9FLAO</name>
<evidence type="ECO:0000256" key="1">
    <source>
        <dbReference type="SAM" id="SignalP"/>
    </source>
</evidence>
<dbReference type="GO" id="GO:0016787">
    <property type="term" value="F:hydrolase activity"/>
    <property type="evidence" value="ECO:0007669"/>
    <property type="project" value="InterPro"/>
</dbReference>
<dbReference type="Pfam" id="PF00149">
    <property type="entry name" value="Metallophos"/>
    <property type="match status" value="1"/>
</dbReference>
<dbReference type="AlphaFoldDB" id="A0A3G6MW77"/>
<dbReference type="Proteomes" id="UP000269076">
    <property type="component" value="Chromosome"/>
</dbReference>
<dbReference type="InterPro" id="IPR004843">
    <property type="entry name" value="Calcineurin-like_PHP"/>
</dbReference>
<feature type="signal peptide" evidence="1">
    <location>
        <begin position="1"/>
        <end position="22"/>
    </location>
</feature>
<sequence length="602" mass="69185">MLKKHFSIHLLVTLLLSLNVFAQRKTIQIAFLADVHFQDLYGDFSDNAFRGVENPKTKKKTLLRTMDSQLRSTRIFNENYFAFLAALDDIAKRGIKIVALPGDYTDDGQAYNLRGLKRILDEYQKKYGMRFFITTGNHDPVSPFLKDGGKSDFLGEHGSPINIFSNKDLIKDKDQDTFITRDIAMSGYLEIINELKEFGFSPSEKDLFWETPFSHSSYKNYSFKKALKSSEYSNRMYEVSPGFSVPDLSYVVEPVNGIWLLAIDGNTYLPKNIYENPTDPDNFHGASVGYNNVLSNKKHLIDWVKNISKQAEKNRKVLIAFTHYPMLDYNDGASEDIKNLLGKNKWQLERVPNDQVAQVFSDAGLKLHFAGHMHINDTGIKKFENGKTLVNIQVPSLAAYLPGYKILTVNSPADFEVETVPIKDVPHFDELFPLYQKEFEALKSQNTKDIWNIDILKTKNYHDFTLFHLKELVRLRFVPSDWPKDFIKKASKLSGEDLLNLSIDSANSNKINAAKFKTWNLEDALLNLYQLQSADELAKKDIPESRLLQFKILHENFEKLNTEDEFLNQLKTFFKVLSKLSSGDPTDHFEIDFQKGMILKLK</sequence>
<gene>
    <name evidence="3" type="ORF">EG340_02985</name>
</gene>
<evidence type="ECO:0000313" key="4">
    <source>
        <dbReference type="Proteomes" id="UP000269076"/>
    </source>
</evidence>
<reference evidence="3 4" key="1">
    <citation type="submission" date="2018-11" db="EMBL/GenBank/DDBJ databases">
        <title>Proposal to divide the Flavobacteriaceae and reorganize its genera based on Amino Acid Identity values calculated from whole genome sequences.</title>
        <authorList>
            <person name="Nicholson A.C."/>
            <person name="Gulvik C.A."/>
            <person name="Whitney A.M."/>
            <person name="Humrighouse B.W."/>
            <person name="Bell M."/>
            <person name="Holmes B."/>
            <person name="Steigerwalt A."/>
            <person name="Villarma A."/>
            <person name="Sheth M."/>
            <person name="Batra D."/>
            <person name="Pryor J."/>
            <person name="Bernardet J.-F."/>
            <person name="Hugo C."/>
            <person name="Kampfer P."/>
            <person name="Newman J."/>
            <person name="Mcquiston J.R."/>
        </authorList>
    </citation>
    <scope>NUCLEOTIDE SEQUENCE [LARGE SCALE GENOMIC DNA]</scope>
    <source>
        <strain evidence="3 4">G0211</strain>
    </source>
</reference>
<evidence type="ECO:0000313" key="3">
    <source>
        <dbReference type="EMBL" id="AZA60070.1"/>
    </source>
</evidence>
<evidence type="ECO:0000259" key="2">
    <source>
        <dbReference type="Pfam" id="PF00149"/>
    </source>
</evidence>
<proteinExistence type="predicted"/>
<dbReference type="EMBL" id="CP033928">
    <property type="protein sequence ID" value="AZA60070.1"/>
    <property type="molecule type" value="Genomic_DNA"/>
</dbReference>
<dbReference type="SUPFAM" id="SSF56300">
    <property type="entry name" value="Metallo-dependent phosphatases"/>
    <property type="match status" value="1"/>
</dbReference>
<keyword evidence="1" id="KW-0732">Signal</keyword>
<dbReference type="Gene3D" id="3.60.21.10">
    <property type="match status" value="2"/>
</dbReference>
<accession>A0A3G6MW77</accession>
<organism evidence="3 4">
    <name type="scientific">Chryseobacterium indoltheticum</name>
    <dbReference type="NCBI Taxonomy" id="254"/>
    <lineage>
        <taxon>Bacteria</taxon>
        <taxon>Pseudomonadati</taxon>
        <taxon>Bacteroidota</taxon>
        <taxon>Flavobacteriia</taxon>
        <taxon>Flavobacteriales</taxon>
        <taxon>Weeksellaceae</taxon>
        <taxon>Chryseobacterium group</taxon>
        <taxon>Chryseobacterium</taxon>
    </lineage>
</organism>
<protein>
    <submittedName>
        <fullName evidence="3">Metallophosphoesterase</fullName>
    </submittedName>
</protein>
<dbReference type="InterPro" id="IPR029052">
    <property type="entry name" value="Metallo-depent_PP-like"/>
</dbReference>